<dbReference type="EMBL" id="MU860496">
    <property type="protein sequence ID" value="KAK4233695.1"/>
    <property type="molecule type" value="Genomic_DNA"/>
</dbReference>
<accession>A0AAN7C1X2</accession>
<dbReference type="SMART" id="SM00672">
    <property type="entry name" value="CAP10"/>
    <property type="match status" value="1"/>
</dbReference>
<dbReference type="PANTHER" id="PTHR12203:SF61">
    <property type="entry name" value="CAPSULE PROTEIN"/>
    <property type="match status" value="1"/>
</dbReference>
<keyword evidence="1" id="KW-0812">Transmembrane</keyword>
<feature type="domain" description="Glycosyl transferase CAP10" evidence="2">
    <location>
        <begin position="485"/>
        <end position="725"/>
    </location>
</feature>
<evidence type="ECO:0000259" key="2">
    <source>
        <dbReference type="SMART" id="SM00672"/>
    </source>
</evidence>
<comment type="caution">
    <text evidence="3">The sequence shown here is derived from an EMBL/GenBank/DDBJ whole genome shotgun (WGS) entry which is preliminary data.</text>
</comment>
<evidence type="ECO:0000256" key="1">
    <source>
        <dbReference type="SAM" id="Phobius"/>
    </source>
</evidence>
<name>A0AAN7C1X2_9PEZI</name>
<sequence>MHNPRCDSIATIDPIVGAAGAAALCAVLAQRLPTSQSGEIASEPALTPLLLVAEKQLQPELRTWRPSDTPALSYLFGTVSGTAIVALFAILALPGWRLSELALSIFPVAALFMVYVAFIPRTVESRFLPYLDVDEDIVQVSNRVVVILVAALGVELMAFGVPRIIDLAIPMLLLGLAKASAWYFTFQTARHTSWCIAGAIRGFAMVASSNPFIQLSATQAIAPVLASILALGQLMAILPKQLKGGPVLWALILIPLVPYLANCLAIRVARSWAVGLQEHPVGILIRNAQADFEQLLQRQSKTYTAAVHEYQRRYGVEPPPGFEAWYEFAAANQSPIIDDFDTIYYSVLPFWSLSGREVLQIIDDAHNTPDIDLWLCSFSGDTAETRCTHPRRNSDRHISDLFNTLLGDVRGVLPDVRFLVNHLDEPRVLVPPASQQADKRKLTVSDLSEQPTWKAVTKHCGLQAQQLRDLSPQTEEQRAAVDTHGLPLVTNRSTALNLCQHPEYAATHGLFQAPPSFRLIEGRVPVLSPGRPSTMSDILFPSPAYLVEPEFRYNATADIPWSQKSNHLYWTGSTTGAVRLYEVFPTRIFQCAHPLPCREQAAHFRSVPWQDRDAALHAKLVFDLDGNGISGRFYKLLASGSLVLKQTLLREWHDDRLVPWAHYVPISVDMGEVPEVVHWFLESEKGREKAREVAEGGKEWFARAMREVDVKIYVWRLLLELARVVDEGREALAKVGEGDG</sequence>
<dbReference type="Proteomes" id="UP001303760">
    <property type="component" value="Unassembled WGS sequence"/>
</dbReference>
<dbReference type="InterPro" id="IPR006598">
    <property type="entry name" value="CAP10"/>
</dbReference>
<proteinExistence type="predicted"/>
<feature type="transmembrane region" description="Helical" evidence="1">
    <location>
        <begin position="193"/>
        <end position="213"/>
    </location>
</feature>
<feature type="transmembrane region" description="Helical" evidence="1">
    <location>
        <begin position="219"/>
        <end position="238"/>
    </location>
</feature>
<evidence type="ECO:0000313" key="3">
    <source>
        <dbReference type="EMBL" id="KAK4233695.1"/>
    </source>
</evidence>
<feature type="transmembrane region" description="Helical" evidence="1">
    <location>
        <begin position="101"/>
        <end position="119"/>
    </location>
</feature>
<feature type="transmembrane region" description="Helical" evidence="1">
    <location>
        <begin position="140"/>
        <end position="161"/>
    </location>
</feature>
<dbReference type="PANTHER" id="PTHR12203">
    <property type="entry name" value="KDEL LYS-ASP-GLU-LEU CONTAINING - RELATED"/>
    <property type="match status" value="1"/>
</dbReference>
<reference evidence="3" key="2">
    <citation type="submission" date="2023-05" db="EMBL/GenBank/DDBJ databases">
        <authorList>
            <consortium name="Lawrence Berkeley National Laboratory"/>
            <person name="Steindorff A."/>
            <person name="Hensen N."/>
            <person name="Bonometti L."/>
            <person name="Westerberg I."/>
            <person name="Brannstrom I.O."/>
            <person name="Guillou S."/>
            <person name="Cros-Aarteil S."/>
            <person name="Calhoun S."/>
            <person name="Haridas S."/>
            <person name="Kuo A."/>
            <person name="Mondo S."/>
            <person name="Pangilinan J."/>
            <person name="Riley R."/>
            <person name="Labutti K."/>
            <person name="Andreopoulos B."/>
            <person name="Lipzen A."/>
            <person name="Chen C."/>
            <person name="Yanf M."/>
            <person name="Daum C."/>
            <person name="Ng V."/>
            <person name="Clum A."/>
            <person name="Ohm R."/>
            <person name="Martin F."/>
            <person name="Silar P."/>
            <person name="Natvig D."/>
            <person name="Lalanne C."/>
            <person name="Gautier V."/>
            <person name="Ament-Velasquez S.L."/>
            <person name="Kruys A."/>
            <person name="Hutchinson M.I."/>
            <person name="Powell A.J."/>
            <person name="Barry K."/>
            <person name="Miller A.N."/>
            <person name="Grigoriev I.V."/>
            <person name="Debuchy R."/>
            <person name="Gladieux P."/>
            <person name="Thoren M.H."/>
            <person name="Johannesson H."/>
        </authorList>
    </citation>
    <scope>NUCLEOTIDE SEQUENCE</scope>
    <source>
        <strain evidence="3">CBS 532.94</strain>
    </source>
</reference>
<dbReference type="Pfam" id="PF05686">
    <property type="entry name" value="Glyco_transf_90"/>
    <property type="match status" value="1"/>
</dbReference>
<dbReference type="AlphaFoldDB" id="A0AAN7C1X2"/>
<dbReference type="InterPro" id="IPR051091">
    <property type="entry name" value="O-Glucosyltr/Glycosyltrsf_90"/>
</dbReference>
<protein>
    <recommendedName>
        <fullName evidence="2">Glycosyl transferase CAP10 domain-containing protein</fullName>
    </recommendedName>
</protein>
<keyword evidence="1" id="KW-0472">Membrane</keyword>
<evidence type="ECO:0000313" key="4">
    <source>
        <dbReference type="Proteomes" id="UP001303760"/>
    </source>
</evidence>
<feature type="transmembrane region" description="Helical" evidence="1">
    <location>
        <begin position="167"/>
        <end position="186"/>
    </location>
</feature>
<gene>
    <name evidence="3" type="ORF">C8A03DRAFT_19270</name>
</gene>
<keyword evidence="4" id="KW-1185">Reference proteome</keyword>
<keyword evidence="1" id="KW-1133">Transmembrane helix</keyword>
<organism evidence="3 4">
    <name type="scientific">Achaetomium macrosporum</name>
    <dbReference type="NCBI Taxonomy" id="79813"/>
    <lineage>
        <taxon>Eukaryota</taxon>
        <taxon>Fungi</taxon>
        <taxon>Dikarya</taxon>
        <taxon>Ascomycota</taxon>
        <taxon>Pezizomycotina</taxon>
        <taxon>Sordariomycetes</taxon>
        <taxon>Sordariomycetidae</taxon>
        <taxon>Sordariales</taxon>
        <taxon>Chaetomiaceae</taxon>
        <taxon>Achaetomium</taxon>
    </lineage>
</organism>
<reference evidence="3" key="1">
    <citation type="journal article" date="2023" name="Mol. Phylogenet. Evol.">
        <title>Genome-scale phylogeny and comparative genomics of the fungal order Sordariales.</title>
        <authorList>
            <person name="Hensen N."/>
            <person name="Bonometti L."/>
            <person name="Westerberg I."/>
            <person name="Brannstrom I.O."/>
            <person name="Guillou S."/>
            <person name="Cros-Aarteil S."/>
            <person name="Calhoun S."/>
            <person name="Haridas S."/>
            <person name="Kuo A."/>
            <person name="Mondo S."/>
            <person name="Pangilinan J."/>
            <person name="Riley R."/>
            <person name="LaButti K."/>
            <person name="Andreopoulos B."/>
            <person name="Lipzen A."/>
            <person name="Chen C."/>
            <person name="Yan M."/>
            <person name="Daum C."/>
            <person name="Ng V."/>
            <person name="Clum A."/>
            <person name="Steindorff A."/>
            <person name="Ohm R.A."/>
            <person name="Martin F."/>
            <person name="Silar P."/>
            <person name="Natvig D.O."/>
            <person name="Lalanne C."/>
            <person name="Gautier V."/>
            <person name="Ament-Velasquez S.L."/>
            <person name="Kruys A."/>
            <person name="Hutchinson M.I."/>
            <person name="Powell A.J."/>
            <person name="Barry K."/>
            <person name="Miller A.N."/>
            <person name="Grigoriev I.V."/>
            <person name="Debuchy R."/>
            <person name="Gladieux P."/>
            <person name="Hiltunen Thoren M."/>
            <person name="Johannesson H."/>
        </authorList>
    </citation>
    <scope>NUCLEOTIDE SEQUENCE</scope>
    <source>
        <strain evidence="3">CBS 532.94</strain>
    </source>
</reference>
<feature type="transmembrane region" description="Helical" evidence="1">
    <location>
        <begin position="71"/>
        <end position="95"/>
    </location>
</feature>
<feature type="transmembrane region" description="Helical" evidence="1">
    <location>
        <begin position="245"/>
        <end position="261"/>
    </location>
</feature>